<feature type="compositionally biased region" description="Acidic residues" evidence="2">
    <location>
        <begin position="35"/>
        <end position="51"/>
    </location>
</feature>
<evidence type="ECO:0000259" key="3">
    <source>
        <dbReference type="Pfam" id="PF23359"/>
    </source>
</evidence>
<dbReference type="Proteomes" id="UP000248749">
    <property type="component" value="Unassembled WGS sequence"/>
</dbReference>
<dbReference type="Gene3D" id="4.10.320.10">
    <property type="entry name" value="E3-binding domain"/>
    <property type="match status" value="1"/>
</dbReference>
<dbReference type="InterPro" id="IPR055370">
    <property type="entry name" value="Lsr2_DNA-bd"/>
</dbReference>
<evidence type="ECO:0000256" key="2">
    <source>
        <dbReference type="SAM" id="MobiDB-lite"/>
    </source>
</evidence>
<dbReference type="EMBL" id="POUB01000079">
    <property type="protein sequence ID" value="PZF98254.1"/>
    <property type="molecule type" value="Genomic_DNA"/>
</dbReference>
<gene>
    <name evidence="4" type="ORF">C1I99_13795</name>
</gene>
<evidence type="ECO:0000313" key="4">
    <source>
        <dbReference type="EMBL" id="PZF98254.1"/>
    </source>
</evidence>
<keyword evidence="1" id="KW-0238">DNA-binding</keyword>
<dbReference type="Pfam" id="PF23359">
    <property type="entry name" value="Lsr2_DNA-bd"/>
    <property type="match status" value="1"/>
</dbReference>
<feature type="compositionally biased region" description="Basic and acidic residues" evidence="2">
    <location>
        <begin position="77"/>
        <end position="87"/>
    </location>
</feature>
<dbReference type="GO" id="GO:0016746">
    <property type="term" value="F:acyltransferase activity"/>
    <property type="evidence" value="ECO:0007669"/>
    <property type="project" value="InterPro"/>
</dbReference>
<accession>A0A2W2CY21</accession>
<name>A0A2W2CY21_9ACTN</name>
<keyword evidence="5" id="KW-1185">Reference proteome</keyword>
<evidence type="ECO:0000256" key="1">
    <source>
        <dbReference type="ARBA" id="ARBA00023125"/>
    </source>
</evidence>
<reference evidence="4 5" key="1">
    <citation type="submission" date="2018-01" db="EMBL/GenBank/DDBJ databases">
        <title>Draft genome sequence of Salinispora sp. 13K206.</title>
        <authorList>
            <person name="Sahin N."/>
            <person name="Saygin H."/>
            <person name="Ay H."/>
        </authorList>
    </citation>
    <scope>NUCLEOTIDE SEQUENCE [LARGE SCALE GENOMIC DNA]</scope>
    <source>
        <strain evidence="4 5">13K206</strain>
    </source>
</reference>
<proteinExistence type="predicted"/>
<organism evidence="4 5">
    <name type="scientific">Micromonospora deserti</name>
    <dbReference type="NCBI Taxonomy" id="2070366"/>
    <lineage>
        <taxon>Bacteria</taxon>
        <taxon>Bacillati</taxon>
        <taxon>Actinomycetota</taxon>
        <taxon>Actinomycetes</taxon>
        <taxon>Micromonosporales</taxon>
        <taxon>Micromonosporaceae</taxon>
        <taxon>Micromonospora</taxon>
    </lineage>
</organism>
<dbReference type="AlphaFoldDB" id="A0A2W2CY21"/>
<comment type="caution">
    <text evidence="4">The sequence shown here is derived from an EMBL/GenBank/DDBJ whole genome shotgun (WGS) entry which is preliminary data.</text>
</comment>
<feature type="domain" description="Lsr2 DNA-binding" evidence="3">
    <location>
        <begin position="72"/>
        <end position="107"/>
    </location>
</feature>
<protein>
    <recommendedName>
        <fullName evidence="3">Lsr2 DNA-binding domain-containing protein</fullName>
    </recommendedName>
</protein>
<evidence type="ECO:0000313" key="5">
    <source>
        <dbReference type="Proteomes" id="UP000248749"/>
    </source>
</evidence>
<feature type="region of interest" description="Disordered" evidence="2">
    <location>
        <begin position="19"/>
        <end position="111"/>
    </location>
</feature>
<dbReference type="InterPro" id="IPR036625">
    <property type="entry name" value="E3-bd_dom_sf"/>
</dbReference>
<sequence>MPRVKGPNGLVVDLDPVVASGLVGGGSGEYSYVEDGPEAEQEPQSEPDVEQEGATVQEPESDPEPAPEQKTAQPKPADVRRWAKENDVECPARGSIPESVVDAYKAATETE</sequence>
<dbReference type="GO" id="GO:0003677">
    <property type="term" value="F:DNA binding"/>
    <property type="evidence" value="ECO:0007669"/>
    <property type="project" value="UniProtKB-KW"/>
</dbReference>